<organism evidence="2 3">
    <name type="scientific">Portunus trituberculatus</name>
    <name type="common">Swimming crab</name>
    <name type="synonym">Neptunus trituberculatus</name>
    <dbReference type="NCBI Taxonomy" id="210409"/>
    <lineage>
        <taxon>Eukaryota</taxon>
        <taxon>Metazoa</taxon>
        <taxon>Ecdysozoa</taxon>
        <taxon>Arthropoda</taxon>
        <taxon>Crustacea</taxon>
        <taxon>Multicrustacea</taxon>
        <taxon>Malacostraca</taxon>
        <taxon>Eumalacostraca</taxon>
        <taxon>Eucarida</taxon>
        <taxon>Decapoda</taxon>
        <taxon>Pleocyemata</taxon>
        <taxon>Brachyura</taxon>
        <taxon>Eubrachyura</taxon>
        <taxon>Portunoidea</taxon>
        <taxon>Portunidae</taxon>
        <taxon>Portuninae</taxon>
        <taxon>Portunus</taxon>
    </lineage>
</organism>
<proteinExistence type="predicted"/>
<evidence type="ECO:0000313" key="3">
    <source>
        <dbReference type="Proteomes" id="UP000324222"/>
    </source>
</evidence>
<accession>A0A5B7JH79</accession>
<dbReference type="EMBL" id="VSRR010095851">
    <property type="protein sequence ID" value="MPC93723.1"/>
    <property type="molecule type" value="Genomic_DNA"/>
</dbReference>
<name>A0A5B7JH79_PORTR</name>
<keyword evidence="3" id="KW-1185">Reference proteome</keyword>
<reference evidence="2 3" key="1">
    <citation type="submission" date="2019-05" db="EMBL/GenBank/DDBJ databases">
        <title>Another draft genome of Portunus trituberculatus and its Hox gene families provides insights of decapod evolution.</title>
        <authorList>
            <person name="Jeong J.-H."/>
            <person name="Song I."/>
            <person name="Kim S."/>
            <person name="Choi T."/>
            <person name="Kim D."/>
            <person name="Ryu S."/>
            <person name="Kim W."/>
        </authorList>
    </citation>
    <scope>NUCLEOTIDE SEQUENCE [LARGE SCALE GENOMIC DNA]</scope>
    <source>
        <tissue evidence="2">Muscle</tissue>
    </source>
</reference>
<sequence>MSPRRRKIVSFITQLSAYPRDAKHPLPPQPFPPPPPLPTPAPPPPPSPPSLLRNFYGNFGSGE</sequence>
<protein>
    <submittedName>
        <fullName evidence="2">Uncharacterized protein</fullName>
    </submittedName>
</protein>
<feature type="region of interest" description="Disordered" evidence="1">
    <location>
        <begin position="1"/>
        <end position="63"/>
    </location>
</feature>
<feature type="compositionally biased region" description="Pro residues" evidence="1">
    <location>
        <begin position="25"/>
        <end position="49"/>
    </location>
</feature>
<evidence type="ECO:0000313" key="2">
    <source>
        <dbReference type="EMBL" id="MPC93723.1"/>
    </source>
</evidence>
<evidence type="ECO:0000256" key="1">
    <source>
        <dbReference type="SAM" id="MobiDB-lite"/>
    </source>
</evidence>
<dbReference type="AlphaFoldDB" id="A0A5B7JH79"/>
<dbReference type="Proteomes" id="UP000324222">
    <property type="component" value="Unassembled WGS sequence"/>
</dbReference>
<comment type="caution">
    <text evidence="2">The sequence shown here is derived from an EMBL/GenBank/DDBJ whole genome shotgun (WGS) entry which is preliminary data.</text>
</comment>
<gene>
    <name evidence="2" type="ORF">E2C01_088863</name>
</gene>